<evidence type="ECO:0000313" key="10">
    <source>
        <dbReference type="EMBL" id="KAK5068764.1"/>
    </source>
</evidence>
<name>A0ABR0JSI2_9EURO</name>
<keyword evidence="3" id="KW-0132">Cell division</keyword>
<dbReference type="Pfam" id="PF12862">
    <property type="entry name" value="ANAPC5"/>
    <property type="match status" value="1"/>
</dbReference>
<comment type="caution">
    <text evidence="10">The sequence shown here is derived from an EMBL/GenBank/DDBJ whole genome shotgun (WGS) entry which is preliminary data.</text>
</comment>
<dbReference type="InterPro" id="IPR026000">
    <property type="entry name" value="Apc5_dom"/>
</dbReference>
<dbReference type="Proteomes" id="UP001345691">
    <property type="component" value="Unassembled WGS sequence"/>
</dbReference>
<keyword evidence="4" id="KW-0498">Mitosis</keyword>
<gene>
    <name evidence="10" type="primary">apc5</name>
    <name evidence="10" type="ORF">LTR69_000885</name>
</gene>
<reference evidence="10 11" key="1">
    <citation type="submission" date="2023-08" db="EMBL/GenBank/DDBJ databases">
        <title>Black Yeasts Isolated from many extreme environments.</title>
        <authorList>
            <person name="Coleine C."/>
            <person name="Stajich J.E."/>
            <person name="Selbmann L."/>
        </authorList>
    </citation>
    <scope>NUCLEOTIDE SEQUENCE [LARGE SCALE GENOMIC DNA]</scope>
    <source>
        <strain evidence="10 11">CCFEE 6328</strain>
    </source>
</reference>
<dbReference type="PANTHER" id="PTHR12830:SF9">
    <property type="entry name" value="ANAPHASE-PROMOTING COMPLEX SUBUNIT 5"/>
    <property type="match status" value="1"/>
</dbReference>
<dbReference type="InterPro" id="IPR011990">
    <property type="entry name" value="TPR-like_helical_dom_sf"/>
</dbReference>
<evidence type="ECO:0000256" key="4">
    <source>
        <dbReference type="ARBA" id="ARBA00022776"/>
    </source>
</evidence>
<evidence type="ECO:0000256" key="2">
    <source>
        <dbReference type="ARBA" id="ARBA00016066"/>
    </source>
</evidence>
<evidence type="ECO:0000256" key="1">
    <source>
        <dbReference type="ARBA" id="ARBA00007450"/>
    </source>
</evidence>
<evidence type="ECO:0000256" key="3">
    <source>
        <dbReference type="ARBA" id="ARBA00022618"/>
    </source>
</evidence>
<evidence type="ECO:0000313" key="11">
    <source>
        <dbReference type="Proteomes" id="UP001345691"/>
    </source>
</evidence>
<dbReference type="EMBL" id="JAVRRF010000001">
    <property type="protein sequence ID" value="KAK5068764.1"/>
    <property type="molecule type" value="Genomic_DNA"/>
</dbReference>
<evidence type="ECO:0000256" key="7">
    <source>
        <dbReference type="ARBA" id="ARBA00031069"/>
    </source>
</evidence>
<accession>A0ABR0JSI2</accession>
<protein>
    <recommendedName>
        <fullName evidence="2">Anaphase-promoting complex subunit 5</fullName>
    </recommendedName>
    <alternativeName>
        <fullName evidence="7">Cyclosome subunit 5</fullName>
    </alternativeName>
</protein>
<evidence type="ECO:0000256" key="8">
    <source>
        <dbReference type="ARBA" id="ARBA00045696"/>
    </source>
</evidence>
<sequence length="821" mass="92923">MVQEGKNLVQTEQTPCPPIIFQQRVGDECLSWARELLVWQRVCHDRNADDDMGRYLTPAKVTLLVVALIYAEDLVPTSAATAVLTFLLNHITPTSKASETSPEGDTRTDHALPVSLFESTLAPHPSAWRPGRSLYDLLLRRLWTIDCSHALDAFITNLPCLLTKTREQILRERETGEESDQPHGRILRTSPLGAFIRRCHLEYARLQFQDSIALWQDFISYRLPTRQAFERKNPADARTGLDLNLAQMQLDSTHPLAQLMYGRLAENDQDHGSETFSIYDVEKLMEFQVAELQRLGGRLPDGMKTRLDQMAKSGAVIPKLGHYLSFLDSWRAGDFASALDNLHRYFDYAMQTRERAFYQYALLNLAILQADFGSYAEALPAMQEAIAVARENKDITCLNFCMSWVYHFGRSFPQEKKTIGNTGILGSEVEGLAFLKSRAKDAEMWSLLSTTLLSEAKLGLQYGDSLATVFENIAKASHLNIVKSAQSVTGPTLLMKGAAYSRVGLTHLAWWCGQAFLQCHAKDAPIEDLLKCNCRMAGLLVQRGRYNEATEMLDSLPPHVLRVLKFQNYLDFYAGLLKVRRFLHRHDLDAAQHLLERLRGQGVPEAEIGFTLSLLEIDLLMRRGDLTKALDTVEYVVQSIHQEVNDIAVQTRLMNLKARILAESGHALKGFSLVMRAAQIAYRGRILPSLWESVGILANILNDLQEFEAAADLLQSVLPQVLEFHDCEMAARSHAVLADSNMGIAGMEQDQSTKQKEFISRAMENIDHAYLQFRYIEELRGQMEMLKKKATIMHWRGDLTLANDIATQYLELEKQYRSQRV</sequence>
<comment type="similarity">
    <text evidence="1">Belongs to the APC5 family.</text>
</comment>
<keyword evidence="6" id="KW-0131">Cell cycle</keyword>
<proteinExistence type="inferred from homology"/>
<dbReference type="SUPFAM" id="SSF48452">
    <property type="entry name" value="TPR-like"/>
    <property type="match status" value="1"/>
</dbReference>
<feature type="domain" description="Anaphase-promoting complex subunit 5" evidence="9">
    <location>
        <begin position="322"/>
        <end position="410"/>
    </location>
</feature>
<comment type="function">
    <text evidence="8">Component of the anaphase promoting complex/cyclosome (APC/C), a cell cycle-regulated E3 ubiquitin ligase that controls progression through mitosis and the G1 phase of the cell cycle. The APC/C complex acts by mediating ubiquitination and subsequent degradation of target proteins: it mainly mediates the formation of 'Lys-11'-linked polyubiquitin chains and, to a lower extent, the formation of 'Lys-48'- and 'Lys-63'-linked polyubiquitin chains. The APC/C complex catalyzes assembly of branched 'Lys-11'-/'Lys-48'-linked branched ubiquitin chains on target proteins.</text>
</comment>
<evidence type="ECO:0000256" key="5">
    <source>
        <dbReference type="ARBA" id="ARBA00022786"/>
    </source>
</evidence>
<keyword evidence="11" id="KW-1185">Reference proteome</keyword>
<dbReference type="InterPro" id="IPR037679">
    <property type="entry name" value="Apc5"/>
</dbReference>
<evidence type="ECO:0000256" key="6">
    <source>
        <dbReference type="ARBA" id="ARBA00023306"/>
    </source>
</evidence>
<evidence type="ECO:0000259" key="9">
    <source>
        <dbReference type="Pfam" id="PF12862"/>
    </source>
</evidence>
<organism evidence="10 11">
    <name type="scientific">Exophiala sideris</name>
    <dbReference type="NCBI Taxonomy" id="1016849"/>
    <lineage>
        <taxon>Eukaryota</taxon>
        <taxon>Fungi</taxon>
        <taxon>Dikarya</taxon>
        <taxon>Ascomycota</taxon>
        <taxon>Pezizomycotina</taxon>
        <taxon>Eurotiomycetes</taxon>
        <taxon>Chaetothyriomycetidae</taxon>
        <taxon>Chaetothyriales</taxon>
        <taxon>Herpotrichiellaceae</taxon>
        <taxon>Exophiala</taxon>
    </lineage>
</organism>
<keyword evidence="5" id="KW-0833">Ubl conjugation pathway</keyword>
<dbReference type="PANTHER" id="PTHR12830">
    <property type="entry name" value="ANAPHASE-PROMOTING COMPLEX SUBUNIT 5"/>
    <property type="match status" value="1"/>
</dbReference>